<keyword evidence="5" id="KW-1185">Reference proteome</keyword>
<dbReference type="Proteomes" id="UP001497444">
    <property type="component" value="Unassembled WGS sequence"/>
</dbReference>
<proteinExistence type="predicted"/>
<dbReference type="Gene3D" id="1.25.40.20">
    <property type="entry name" value="Ankyrin repeat-containing domain"/>
    <property type="match status" value="1"/>
</dbReference>
<sequence length="236" mass="25498">MGQSPTFMLKSQTEEDHEGLDQYFLSAWQGDSISLEYFLKQGMDVGRKNELGSSALKMASDHGHEDCVSILLKHGAGNNMSDVSNSVTAASTRGHASCLKLLLPHVVENRTLKGPLFESCTSGSVDCVRLLVEKGADVNARNNTGQTPLILACFFGHSGCAEYLISKEANLDLTDDRSNTALYYASTRGHIKCVEALVYSGADQTAGSPIPQKCGTADIAEFLQNDRQTVTNFVLK</sequence>
<dbReference type="Pfam" id="PF00023">
    <property type="entry name" value="Ank"/>
    <property type="match status" value="1"/>
</dbReference>
<reference evidence="4" key="1">
    <citation type="submission" date="2024-02" db="EMBL/GenBank/DDBJ databases">
        <authorList>
            <consortium name="ELIXIR-Norway"/>
            <consortium name="Elixir Norway"/>
        </authorList>
    </citation>
    <scope>NUCLEOTIDE SEQUENCE</scope>
</reference>
<evidence type="ECO:0000313" key="4">
    <source>
        <dbReference type="EMBL" id="CAK9251089.1"/>
    </source>
</evidence>
<dbReference type="PANTHER" id="PTHR24171:SF9">
    <property type="entry name" value="ANKYRIN REPEAT DOMAIN-CONTAINING PROTEIN 39"/>
    <property type="match status" value="1"/>
</dbReference>
<dbReference type="EMBL" id="CAXAQS010000317">
    <property type="protein sequence ID" value="CAK9251089.1"/>
    <property type="molecule type" value="Genomic_DNA"/>
</dbReference>
<dbReference type="Pfam" id="PF12796">
    <property type="entry name" value="Ank_2"/>
    <property type="match status" value="1"/>
</dbReference>
<dbReference type="SMART" id="SM00248">
    <property type="entry name" value="ANK"/>
    <property type="match status" value="4"/>
</dbReference>
<gene>
    <name evidence="4" type="ORF">CSSPJE1EN1_LOCUS26467</name>
</gene>
<evidence type="ECO:0000256" key="2">
    <source>
        <dbReference type="ARBA" id="ARBA00023043"/>
    </source>
</evidence>
<evidence type="ECO:0000256" key="3">
    <source>
        <dbReference type="PROSITE-ProRule" id="PRU00023"/>
    </source>
</evidence>
<evidence type="ECO:0000256" key="1">
    <source>
        <dbReference type="ARBA" id="ARBA00022737"/>
    </source>
</evidence>
<dbReference type="SUPFAM" id="SSF48403">
    <property type="entry name" value="Ankyrin repeat"/>
    <property type="match status" value="1"/>
</dbReference>
<keyword evidence="2 3" id="KW-0040">ANK repeat</keyword>
<dbReference type="PRINTS" id="PR01415">
    <property type="entry name" value="ANKYRIN"/>
</dbReference>
<keyword evidence="1" id="KW-0677">Repeat</keyword>
<feature type="repeat" description="ANK" evidence="3">
    <location>
        <begin position="111"/>
        <end position="143"/>
    </location>
</feature>
<dbReference type="PROSITE" id="PS50088">
    <property type="entry name" value="ANK_REPEAT"/>
    <property type="match status" value="4"/>
</dbReference>
<comment type="caution">
    <text evidence="4">The sequence shown here is derived from an EMBL/GenBank/DDBJ whole genome shotgun (WGS) entry which is preliminary data.</text>
</comment>
<organism evidence="4 5">
    <name type="scientific">Sphagnum jensenii</name>
    <dbReference type="NCBI Taxonomy" id="128206"/>
    <lineage>
        <taxon>Eukaryota</taxon>
        <taxon>Viridiplantae</taxon>
        <taxon>Streptophyta</taxon>
        <taxon>Embryophyta</taxon>
        <taxon>Bryophyta</taxon>
        <taxon>Sphagnophytina</taxon>
        <taxon>Sphagnopsida</taxon>
        <taxon>Sphagnales</taxon>
        <taxon>Sphagnaceae</taxon>
        <taxon>Sphagnum</taxon>
    </lineage>
</organism>
<accession>A0ABP0V9J2</accession>
<evidence type="ECO:0000313" key="5">
    <source>
        <dbReference type="Proteomes" id="UP001497444"/>
    </source>
</evidence>
<dbReference type="InterPro" id="IPR002110">
    <property type="entry name" value="Ankyrin_rpt"/>
</dbReference>
<name>A0ABP0V9J2_9BRYO</name>
<feature type="repeat" description="ANK" evidence="3">
    <location>
        <begin position="51"/>
        <end position="83"/>
    </location>
</feature>
<dbReference type="PANTHER" id="PTHR24171">
    <property type="entry name" value="ANKYRIN REPEAT DOMAIN-CONTAINING PROTEIN 39-RELATED"/>
    <property type="match status" value="1"/>
</dbReference>
<feature type="repeat" description="ANK" evidence="3">
    <location>
        <begin position="177"/>
        <end position="209"/>
    </location>
</feature>
<dbReference type="PROSITE" id="PS50297">
    <property type="entry name" value="ANK_REP_REGION"/>
    <property type="match status" value="4"/>
</dbReference>
<dbReference type="InterPro" id="IPR036770">
    <property type="entry name" value="Ankyrin_rpt-contain_sf"/>
</dbReference>
<protein>
    <submittedName>
        <fullName evidence="4">Uncharacterized protein</fullName>
    </submittedName>
</protein>
<feature type="repeat" description="ANK" evidence="3">
    <location>
        <begin position="144"/>
        <end position="176"/>
    </location>
</feature>